<name>A0ABD1KMV4_9TELE</name>
<dbReference type="PANTHER" id="PTHR33769">
    <property type="entry name" value="TESTIS-EXPRESSED PROTEIN 26 ISOFORM X3"/>
    <property type="match status" value="1"/>
</dbReference>
<evidence type="ECO:0000313" key="2">
    <source>
        <dbReference type="EMBL" id="KAL2100143.1"/>
    </source>
</evidence>
<sequence length="334" mass="37353">MAWIKKGSAHVEEGPVREFEADGGQHVGKGLSPRPKATMDTSDDSKQWDPYQTSHRRDFVYRPNTSKPVYGTQTASSYRKPYVPVVSPEPVGASEYGAEFDWKPVCKPKCIRTGSSSGTRRNNPHPTEEFLVWRLPRGLRQLSDGAPATDFPTEQQIAKALSAQYRSTYSTNYLGLPQGVQPPTKLKPLALEKAPPYTLNTEMRINYRKPPTKLELQGNTTRYGCNTQHGVAPKGIVPAVVHGHIRNQEKVKQLTTYDIHFGGKTTDISAILRSLQPHELSQLYKHLSPQDKKAVEEFLAMTSSPVPQVNKRRSHTPLRATEGPEWISSWTGPM</sequence>
<evidence type="ECO:0000313" key="3">
    <source>
        <dbReference type="Proteomes" id="UP001591681"/>
    </source>
</evidence>
<evidence type="ECO:0000256" key="1">
    <source>
        <dbReference type="SAM" id="MobiDB-lite"/>
    </source>
</evidence>
<dbReference type="EMBL" id="JBHFQA010000004">
    <property type="protein sequence ID" value="KAL2100143.1"/>
    <property type="molecule type" value="Genomic_DNA"/>
</dbReference>
<protein>
    <recommendedName>
        <fullName evidence="4">Testis-expressed protein 26</fullName>
    </recommendedName>
</protein>
<dbReference type="InterPro" id="IPR043460">
    <property type="entry name" value="MEDAG/TEX26"/>
</dbReference>
<dbReference type="Proteomes" id="UP001591681">
    <property type="component" value="Unassembled WGS sequence"/>
</dbReference>
<organism evidence="2 3">
    <name type="scientific">Coilia grayii</name>
    <name type="common">Gray's grenadier anchovy</name>
    <dbReference type="NCBI Taxonomy" id="363190"/>
    <lineage>
        <taxon>Eukaryota</taxon>
        <taxon>Metazoa</taxon>
        <taxon>Chordata</taxon>
        <taxon>Craniata</taxon>
        <taxon>Vertebrata</taxon>
        <taxon>Euteleostomi</taxon>
        <taxon>Actinopterygii</taxon>
        <taxon>Neopterygii</taxon>
        <taxon>Teleostei</taxon>
        <taxon>Clupei</taxon>
        <taxon>Clupeiformes</taxon>
        <taxon>Clupeoidei</taxon>
        <taxon>Engraulidae</taxon>
        <taxon>Coilinae</taxon>
        <taxon>Coilia</taxon>
    </lineage>
</organism>
<comment type="caution">
    <text evidence="2">The sequence shown here is derived from an EMBL/GenBank/DDBJ whole genome shotgun (WGS) entry which is preliminary data.</text>
</comment>
<feature type="region of interest" description="Disordered" evidence="1">
    <location>
        <begin position="1"/>
        <end position="53"/>
    </location>
</feature>
<keyword evidence="3" id="KW-1185">Reference proteome</keyword>
<dbReference type="PANTHER" id="PTHR33769:SF1">
    <property type="entry name" value="TESTIS-EXPRESSED PROTEIN 26"/>
    <property type="match status" value="1"/>
</dbReference>
<evidence type="ECO:0008006" key="4">
    <source>
        <dbReference type="Google" id="ProtNLM"/>
    </source>
</evidence>
<reference evidence="2 3" key="1">
    <citation type="submission" date="2024-09" db="EMBL/GenBank/DDBJ databases">
        <title>A chromosome-level genome assembly of Gray's grenadier anchovy, Coilia grayii.</title>
        <authorList>
            <person name="Fu Z."/>
        </authorList>
    </citation>
    <scope>NUCLEOTIDE SEQUENCE [LARGE SCALE GENOMIC DNA]</scope>
    <source>
        <strain evidence="2">G4</strain>
        <tissue evidence="2">Muscle</tissue>
    </source>
</reference>
<feature type="compositionally biased region" description="Basic and acidic residues" evidence="1">
    <location>
        <begin position="9"/>
        <end position="20"/>
    </location>
</feature>
<proteinExistence type="predicted"/>
<accession>A0ABD1KMV4</accession>
<gene>
    <name evidence="2" type="ORF">ACEWY4_004537</name>
</gene>
<dbReference type="AlphaFoldDB" id="A0ABD1KMV4"/>